<evidence type="ECO:0000256" key="4">
    <source>
        <dbReference type="ARBA" id="ARBA00023136"/>
    </source>
</evidence>
<name>A0AAV5TKI0_9BILA</name>
<feature type="transmembrane region" description="Helical" evidence="5">
    <location>
        <begin position="75"/>
        <end position="95"/>
    </location>
</feature>
<accession>A0AAV5TKI0</accession>
<evidence type="ECO:0000313" key="6">
    <source>
        <dbReference type="EMBL" id="GMS94732.1"/>
    </source>
</evidence>
<dbReference type="GO" id="GO:0016020">
    <property type="term" value="C:membrane"/>
    <property type="evidence" value="ECO:0007669"/>
    <property type="project" value="UniProtKB-SubCell"/>
</dbReference>
<feature type="non-terminal residue" evidence="6">
    <location>
        <position position="151"/>
    </location>
</feature>
<evidence type="ECO:0000256" key="5">
    <source>
        <dbReference type="SAM" id="Phobius"/>
    </source>
</evidence>
<evidence type="ECO:0000256" key="1">
    <source>
        <dbReference type="ARBA" id="ARBA00004141"/>
    </source>
</evidence>
<dbReference type="AlphaFoldDB" id="A0AAV5TKI0"/>
<evidence type="ECO:0000256" key="2">
    <source>
        <dbReference type="ARBA" id="ARBA00022692"/>
    </source>
</evidence>
<dbReference type="PANTHER" id="PTHR46561:SF11">
    <property type="entry name" value="SERPENTINE RECEPTOR CLASS ALPHA_BETA-14"/>
    <property type="match status" value="1"/>
</dbReference>
<evidence type="ECO:0000256" key="3">
    <source>
        <dbReference type="ARBA" id="ARBA00022989"/>
    </source>
</evidence>
<evidence type="ECO:0008006" key="8">
    <source>
        <dbReference type="Google" id="ProtNLM"/>
    </source>
</evidence>
<gene>
    <name evidence="6" type="ORF">PENTCL1PPCAC_16907</name>
</gene>
<protein>
    <recommendedName>
        <fullName evidence="8">G protein-coupled receptor</fullName>
    </recommendedName>
</protein>
<dbReference type="InterPro" id="IPR053286">
    <property type="entry name" value="Nematode_rcpt-like_srab"/>
</dbReference>
<keyword evidence="4 5" id="KW-0472">Membrane</keyword>
<feature type="non-terminal residue" evidence="6">
    <location>
        <position position="1"/>
    </location>
</feature>
<dbReference type="Proteomes" id="UP001432027">
    <property type="component" value="Unassembled WGS sequence"/>
</dbReference>
<evidence type="ECO:0000313" key="7">
    <source>
        <dbReference type="Proteomes" id="UP001432027"/>
    </source>
</evidence>
<dbReference type="Pfam" id="PF10292">
    <property type="entry name" value="7TM_GPCR_Srab"/>
    <property type="match status" value="1"/>
</dbReference>
<dbReference type="InterPro" id="IPR019408">
    <property type="entry name" value="7TM_GPCR_serpentine_rcpt_Srab"/>
</dbReference>
<keyword evidence="2 5" id="KW-0812">Transmembrane</keyword>
<comment type="subcellular location">
    <subcellularLocation>
        <location evidence="1">Membrane</location>
        <topology evidence="1">Multi-pass membrane protein</topology>
    </subcellularLocation>
</comment>
<keyword evidence="7" id="KW-1185">Reference proteome</keyword>
<proteinExistence type="predicted"/>
<dbReference type="EMBL" id="BTSX01000004">
    <property type="protein sequence ID" value="GMS94732.1"/>
    <property type="molecule type" value="Genomic_DNA"/>
</dbReference>
<sequence>GTATSMFFISFEWQTASAQSRTYEKTSKSYGCKLALYHLIVVGVFIVGFLISYGYEEPGALCTITTPRGEIYTKSLATLTMFMEGWTITSFVKLLNSIRNMQNTGECYSLIERYQITENIRMLRVMLPVDTINNGWMWGIFLPFFFFKQYL</sequence>
<comment type="caution">
    <text evidence="6">The sequence shown here is derived from an EMBL/GenBank/DDBJ whole genome shotgun (WGS) entry which is preliminary data.</text>
</comment>
<organism evidence="6 7">
    <name type="scientific">Pristionchus entomophagus</name>
    <dbReference type="NCBI Taxonomy" id="358040"/>
    <lineage>
        <taxon>Eukaryota</taxon>
        <taxon>Metazoa</taxon>
        <taxon>Ecdysozoa</taxon>
        <taxon>Nematoda</taxon>
        <taxon>Chromadorea</taxon>
        <taxon>Rhabditida</taxon>
        <taxon>Rhabditina</taxon>
        <taxon>Diplogasteromorpha</taxon>
        <taxon>Diplogasteroidea</taxon>
        <taxon>Neodiplogasteridae</taxon>
        <taxon>Pristionchus</taxon>
    </lineage>
</organism>
<dbReference type="PANTHER" id="PTHR46561">
    <property type="entry name" value="SERPENTINE RECEPTOR, CLASS AB (CLASS A-LIKE)-RELATED"/>
    <property type="match status" value="1"/>
</dbReference>
<reference evidence="6" key="1">
    <citation type="submission" date="2023-10" db="EMBL/GenBank/DDBJ databases">
        <title>Genome assembly of Pristionchus species.</title>
        <authorList>
            <person name="Yoshida K."/>
            <person name="Sommer R.J."/>
        </authorList>
    </citation>
    <scope>NUCLEOTIDE SEQUENCE</scope>
    <source>
        <strain evidence="6">RS0144</strain>
    </source>
</reference>
<feature type="transmembrane region" description="Helical" evidence="5">
    <location>
        <begin position="34"/>
        <end position="55"/>
    </location>
</feature>
<keyword evidence="3 5" id="KW-1133">Transmembrane helix</keyword>